<keyword evidence="3" id="KW-1185">Reference proteome</keyword>
<gene>
    <name evidence="2" type="ORF">B0H17DRAFT_1163008</name>
</gene>
<dbReference type="InterPro" id="IPR021476">
    <property type="entry name" value="Egh16-like"/>
</dbReference>
<reference evidence="2" key="1">
    <citation type="submission" date="2023-03" db="EMBL/GenBank/DDBJ databases">
        <title>Massive genome expansion in bonnet fungi (Mycena s.s.) driven by repeated elements and novel gene families across ecological guilds.</title>
        <authorList>
            <consortium name="Lawrence Berkeley National Laboratory"/>
            <person name="Harder C.B."/>
            <person name="Miyauchi S."/>
            <person name="Viragh M."/>
            <person name="Kuo A."/>
            <person name="Thoen E."/>
            <person name="Andreopoulos B."/>
            <person name="Lu D."/>
            <person name="Skrede I."/>
            <person name="Drula E."/>
            <person name="Henrissat B."/>
            <person name="Morin E."/>
            <person name="Kohler A."/>
            <person name="Barry K."/>
            <person name="LaButti K."/>
            <person name="Morin E."/>
            <person name="Salamov A."/>
            <person name="Lipzen A."/>
            <person name="Mereny Z."/>
            <person name="Hegedus B."/>
            <person name="Baldrian P."/>
            <person name="Stursova M."/>
            <person name="Weitz H."/>
            <person name="Taylor A."/>
            <person name="Grigoriev I.V."/>
            <person name="Nagy L.G."/>
            <person name="Martin F."/>
            <person name="Kauserud H."/>
        </authorList>
    </citation>
    <scope>NUCLEOTIDE SEQUENCE</scope>
    <source>
        <strain evidence="2">CBHHK067</strain>
    </source>
</reference>
<dbReference type="PANTHER" id="PTHR34618">
    <property type="entry name" value="SURFACE PROTEIN MAS1, PUTATIVE-RELATED"/>
    <property type="match status" value="1"/>
</dbReference>
<comment type="caution">
    <text evidence="2">The sequence shown here is derived from an EMBL/GenBank/DDBJ whole genome shotgun (WGS) entry which is preliminary data.</text>
</comment>
<proteinExistence type="predicted"/>
<protein>
    <submittedName>
        <fullName evidence="2">Uncharacterized protein</fullName>
    </submittedName>
</protein>
<evidence type="ECO:0000313" key="3">
    <source>
        <dbReference type="Proteomes" id="UP001221757"/>
    </source>
</evidence>
<evidence type="ECO:0000256" key="1">
    <source>
        <dbReference type="SAM" id="SignalP"/>
    </source>
</evidence>
<dbReference type="PANTHER" id="PTHR34618:SF1">
    <property type="entry name" value="SECRETED PROTEIN"/>
    <property type="match status" value="1"/>
</dbReference>
<dbReference type="AlphaFoldDB" id="A0AAD7G2Q7"/>
<feature type="signal peptide" evidence="1">
    <location>
        <begin position="1"/>
        <end position="18"/>
    </location>
</feature>
<name>A0AAD7G2Q7_MYCRO</name>
<dbReference type="Pfam" id="PF11327">
    <property type="entry name" value="Egh16-like"/>
    <property type="match status" value="1"/>
</dbReference>
<keyword evidence="1" id="KW-0732">Signal</keyword>
<organism evidence="2 3">
    <name type="scientific">Mycena rosella</name>
    <name type="common">Pink bonnet</name>
    <name type="synonym">Agaricus rosellus</name>
    <dbReference type="NCBI Taxonomy" id="1033263"/>
    <lineage>
        <taxon>Eukaryota</taxon>
        <taxon>Fungi</taxon>
        <taxon>Dikarya</taxon>
        <taxon>Basidiomycota</taxon>
        <taxon>Agaricomycotina</taxon>
        <taxon>Agaricomycetes</taxon>
        <taxon>Agaricomycetidae</taxon>
        <taxon>Agaricales</taxon>
        <taxon>Marasmiineae</taxon>
        <taxon>Mycenaceae</taxon>
        <taxon>Mycena</taxon>
    </lineage>
</organism>
<dbReference type="EMBL" id="JARKIE010000249">
    <property type="protein sequence ID" value="KAJ7661674.1"/>
    <property type="molecule type" value="Genomic_DNA"/>
</dbReference>
<accession>A0AAD7G2Q7</accession>
<feature type="chain" id="PRO_5041989660" evidence="1">
    <location>
        <begin position="19"/>
        <end position="418"/>
    </location>
</feature>
<sequence length="418" mass="41619">MKTSSALVLLTCVASAYGHFVITGVIGANGVQTLGFGVTNNTLRTGTTEQPFQLDTPVLKNLKDDPCGATLQGGSIDIATAMTTALTQGGGSLPSFTADGTANLQVHQVNADGGGPYTVMVNADATGTSWVPATVLVQAPGSNGILHGGPANVPFSAQIPAGTKCTGGADGATCLLRINNGGTGNTLSLAQGAGPFGGCVALTQAQSAVAVNGTGAATGAAATSGSAAVTTGKKNKAPKGFKKPRFASRFFAPSVEAREARVRTYRSIQLLQDISELVARADLTADLIDEIKTATGTAIDIPIDNLAGHDDSADLGGNSTVPTGAVLTTQQAVDLKKAVQDAIATALTILSSGGAVNAVNGQDLAATDKANSDADAALLDGTLTSINLGNAGVGTFQTAVVDSLLGPRASLVLSLSMR</sequence>
<dbReference type="Proteomes" id="UP001221757">
    <property type="component" value="Unassembled WGS sequence"/>
</dbReference>
<evidence type="ECO:0000313" key="2">
    <source>
        <dbReference type="EMBL" id="KAJ7661674.1"/>
    </source>
</evidence>